<dbReference type="GO" id="GO:0004888">
    <property type="term" value="F:transmembrane signaling receptor activity"/>
    <property type="evidence" value="ECO:0007669"/>
    <property type="project" value="InterPro"/>
</dbReference>
<dbReference type="PROSITE" id="PS50958">
    <property type="entry name" value="SMB_2"/>
    <property type="match status" value="1"/>
</dbReference>
<feature type="chain" id="PRO_5035759287" evidence="7">
    <location>
        <begin position="23"/>
        <end position="937"/>
    </location>
</feature>
<reference evidence="10" key="1">
    <citation type="submission" date="2021-03" db="EMBL/GenBank/DDBJ databases">
        <authorList>
            <person name="Bekaert M."/>
        </authorList>
    </citation>
    <scope>NUCLEOTIDE SEQUENCE</scope>
</reference>
<dbReference type="PROSITE" id="PS50261">
    <property type="entry name" value="G_PROTEIN_RECEP_F2_4"/>
    <property type="match status" value="1"/>
</dbReference>
<keyword evidence="2 6" id="KW-0812">Transmembrane</keyword>
<dbReference type="Proteomes" id="UP000683360">
    <property type="component" value="Unassembled WGS sequence"/>
</dbReference>
<dbReference type="PANTHER" id="PTHR45902">
    <property type="entry name" value="LATROPHILIN RECEPTOR-LIKE PROTEIN A"/>
    <property type="match status" value="1"/>
</dbReference>
<feature type="domain" description="SMB" evidence="9">
    <location>
        <begin position="201"/>
        <end position="247"/>
    </location>
</feature>
<feature type="transmembrane region" description="Helical" evidence="6">
    <location>
        <begin position="657"/>
        <end position="681"/>
    </location>
</feature>
<dbReference type="GO" id="GO:0016020">
    <property type="term" value="C:membrane"/>
    <property type="evidence" value="ECO:0007669"/>
    <property type="project" value="UniProtKB-SubCell"/>
</dbReference>
<gene>
    <name evidence="10" type="ORF">MEDL_45608</name>
</gene>
<dbReference type="EMBL" id="CAJPWZ010002196">
    <property type="protein sequence ID" value="CAG2232928.1"/>
    <property type="molecule type" value="Genomic_DNA"/>
</dbReference>
<proteinExistence type="predicted"/>
<evidence type="ECO:0000256" key="4">
    <source>
        <dbReference type="ARBA" id="ARBA00023136"/>
    </source>
</evidence>
<dbReference type="GO" id="GO:0007166">
    <property type="term" value="P:cell surface receptor signaling pathway"/>
    <property type="evidence" value="ECO:0007669"/>
    <property type="project" value="InterPro"/>
</dbReference>
<feature type="transmembrane region" description="Helical" evidence="6">
    <location>
        <begin position="732"/>
        <end position="753"/>
    </location>
</feature>
<keyword evidence="11" id="KW-1185">Reference proteome</keyword>
<dbReference type="InterPro" id="IPR001212">
    <property type="entry name" value="Somatomedin_B_dom"/>
</dbReference>
<evidence type="ECO:0000256" key="6">
    <source>
        <dbReference type="SAM" id="Phobius"/>
    </source>
</evidence>
<sequence length="937" mass="107518">MICFSISYKKFLLLSIISTVSSSHIERRIYQCCSIRYSQHHSKVKLRIYSRTIRYSQQHSKVKPRIYSRTIRYSQHHSKVKLRIYSRTIQYSQHHSRVKPRIYSRTIRYSQHHSKFKPRIYRNNPIFSTPLKSQTSNLQQNNPIFSTPLKSQTSNLQQNNPIFSTPLKSQTSNLQQNFILLPQINRKVTVSTTTQKYPNLLNDKCSFQGSCNYVPPNNNWFCYCDAKCQVYNDCCIDHDKADFTQNQQKYECLSGTSDATVNAGYFVSVSCPTDYGNQTVIDRCSRVSLVKDGTFVVSNESHIFRNEYCAYCNDVTNFTSFDLQLYNLRINVDEYRKVSSELTGQEKLNYTLQLSDYLQMIPPGTVTRFCMTGLQDRKNFACQLYVNPVIAVDTNHITRLYRNIFCVIPSDVKHIRCLPRILDIPSVGVFTIHKLSVLFSFKTVIEKSDNIDCGVWSQEIANQGTCAHLETYQNKVIDVEYFLTSSTNLSVTGWSRISLMSVWAYAISNISSLIAMENIHVMTNNDHVTSHVQFKLKIIKRAFYQEMKNIETDLQNQNIRLIITDNATQETVEVKTMQKDETGYQNVSHMYDNAKTYSIDNEVFLNYYLPELNVFIMVGPIDKLCGHLVIKVTRLGNLLRVDNYECLHHITRVVTTFSIMSIVTYIAFSLSVVALIGLIVFNRKYNLITNIPGSNLENISVSLLLSNVLFMFGIGVPNVYNLCYVIGVLLQYLWLSVFSFMTISISFIAKNLVQMRTREIIGHNKVFYGRRMLTFIGLAVPLMIVGPSVFVDQFGPEYLSLGYDGQVCFPNRYPGNIIFFTGPVIVSVIWNFLCLYLTIFQICRVRYQVGNIRKSVPFQDAMVYLRIVVLSGMLWGFGIASAVFESELLEYIFIILCGLQGFCIAIANLTTSKVICCRKTNESSENITVTNLSTFSG</sequence>
<dbReference type="PANTHER" id="PTHR45902:SF1">
    <property type="entry name" value="LATROPHILIN RECEPTOR-LIKE PROTEIN A"/>
    <property type="match status" value="1"/>
</dbReference>
<accession>A0A8S3TTC1</accession>
<evidence type="ECO:0000313" key="11">
    <source>
        <dbReference type="Proteomes" id="UP000683360"/>
    </source>
</evidence>
<feature type="transmembrane region" description="Helical" evidence="6">
    <location>
        <begin position="863"/>
        <end position="884"/>
    </location>
</feature>
<keyword evidence="3 6" id="KW-1133">Transmembrane helix</keyword>
<keyword evidence="7" id="KW-0732">Signal</keyword>
<keyword evidence="4 6" id="KW-0472">Membrane</keyword>
<dbReference type="InterPro" id="IPR017981">
    <property type="entry name" value="GPCR_2-like_7TM"/>
</dbReference>
<evidence type="ECO:0000313" key="10">
    <source>
        <dbReference type="EMBL" id="CAG2232928.1"/>
    </source>
</evidence>
<evidence type="ECO:0000256" key="3">
    <source>
        <dbReference type="ARBA" id="ARBA00022989"/>
    </source>
</evidence>
<dbReference type="AlphaFoldDB" id="A0A8S3TTC1"/>
<protein>
    <submittedName>
        <fullName evidence="10">CELSR3</fullName>
    </submittedName>
</protein>
<evidence type="ECO:0000256" key="7">
    <source>
        <dbReference type="SAM" id="SignalP"/>
    </source>
</evidence>
<feature type="transmembrane region" description="Helical" evidence="6">
    <location>
        <begin position="890"/>
        <end position="909"/>
    </location>
</feature>
<organism evidence="10 11">
    <name type="scientific">Mytilus edulis</name>
    <name type="common">Blue mussel</name>
    <dbReference type="NCBI Taxonomy" id="6550"/>
    <lineage>
        <taxon>Eukaryota</taxon>
        <taxon>Metazoa</taxon>
        <taxon>Spiralia</taxon>
        <taxon>Lophotrochozoa</taxon>
        <taxon>Mollusca</taxon>
        <taxon>Bivalvia</taxon>
        <taxon>Autobranchia</taxon>
        <taxon>Pteriomorphia</taxon>
        <taxon>Mytilida</taxon>
        <taxon>Mytiloidea</taxon>
        <taxon>Mytilidae</taxon>
        <taxon>Mytilinae</taxon>
        <taxon>Mytilus</taxon>
    </lineage>
</organism>
<dbReference type="InterPro" id="IPR053231">
    <property type="entry name" value="GPCR_LN-TM7"/>
</dbReference>
<comment type="caution">
    <text evidence="10">The sequence shown here is derived from an EMBL/GenBank/DDBJ whole genome shotgun (WGS) entry which is preliminary data.</text>
</comment>
<evidence type="ECO:0000259" key="9">
    <source>
        <dbReference type="PROSITE" id="PS50958"/>
    </source>
</evidence>
<keyword evidence="5" id="KW-1015">Disulfide bond</keyword>
<evidence type="ECO:0000259" key="8">
    <source>
        <dbReference type="PROSITE" id="PS50261"/>
    </source>
</evidence>
<evidence type="ECO:0000256" key="5">
    <source>
        <dbReference type="ARBA" id="ARBA00023157"/>
    </source>
</evidence>
<dbReference type="OrthoDB" id="6134459at2759"/>
<dbReference type="Gene3D" id="1.20.1070.10">
    <property type="entry name" value="Rhodopsin 7-helix transmembrane proteins"/>
    <property type="match status" value="1"/>
</dbReference>
<evidence type="ECO:0000256" key="1">
    <source>
        <dbReference type="ARBA" id="ARBA00004141"/>
    </source>
</evidence>
<feature type="transmembrane region" description="Helical" evidence="6">
    <location>
        <begin position="701"/>
        <end position="720"/>
    </location>
</feature>
<feature type="signal peptide" evidence="7">
    <location>
        <begin position="1"/>
        <end position="22"/>
    </location>
</feature>
<feature type="transmembrane region" description="Helical" evidence="6">
    <location>
        <begin position="773"/>
        <end position="791"/>
    </location>
</feature>
<name>A0A8S3TTC1_MYTED</name>
<comment type="subcellular location">
    <subcellularLocation>
        <location evidence="1">Membrane</location>
        <topology evidence="1">Multi-pass membrane protein</topology>
    </subcellularLocation>
</comment>
<evidence type="ECO:0000256" key="2">
    <source>
        <dbReference type="ARBA" id="ARBA00022692"/>
    </source>
</evidence>
<feature type="transmembrane region" description="Helical" evidence="6">
    <location>
        <begin position="817"/>
        <end position="842"/>
    </location>
</feature>
<feature type="domain" description="G-protein coupled receptors family 2 profile 2" evidence="8">
    <location>
        <begin position="660"/>
        <end position="912"/>
    </location>
</feature>